<dbReference type="InterPro" id="IPR035956">
    <property type="entry name" value="RimP_N_sf"/>
</dbReference>
<evidence type="ECO:0000313" key="6">
    <source>
        <dbReference type="EMBL" id="MCW9708924.1"/>
    </source>
</evidence>
<dbReference type="HAMAP" id="MF_01077">
    <property type="entry name" value="RimP"/>
    <property type="match status" value="1"/>
</dbReference>
<dbReference type="InterPro" id="IPR028998">
    <property type="entry name" value="RimP_C"/>
</dbReference>
<feature type="domain" description="Ribosome maturation factor RimP N-terminal" evidence="4">
    <location>
        <begin position="14"/>
        <end position="84"/>
    </location>
</feature>
<evidence type="ECO:0000256" key="2">
    <source>
        <dbReference type="ARBA" id="ARBA00022517"/>
    </source>
</evidence>
<keyword evidence="1 3" id="KW-0963">Cytoplasm</keyword>
<dbReference type="PANTHER" id="PTHR33867:SF1">
    <property type="entry name" value="RIBOSOME MATURATION FACTOR RIMP"/>
    <property type="match status" value="1"/>
</dbReference>
<protein>
    <recommendedName>
        <fullName evidence="3">Ribosome maturation factor RimP</fullName>
    </recommendedName>
</protein>
<feature type="domain" description="Ribosome maturation factor RimP C-terminal" evidence="5">
    <location>
        <begin position="87"/>
        <end position="152"/>
    </location>
</feature>
<comment type="similarity">
    <text evidence="3">Belongs to the RimP family.</text>
</comment>
<organism evidence="6 7">
    <name type="scientific">Fodinibius salsisoli</name>
    <dbReference type="NCBI Taxonomy" id="2820877"/>
    <lineage>
        <taxon>Bacteria</taxon>
        <taxon>Pseudomonadati</taxon>
        <taxon>Balneolota</taxon>
        <taxon>Balneolia</taxon>
        <taxon>Balneolales</taxon>
        <taxon>Balneolaceae</taxon>
        <taxon>Fodinibius</taxon>
    </lineage>
</organism>
<dbReference type="Pfam" id="PF02576">
    <property type="entry name" value="RimP_N"/>
    <property type="match status" value="1"/>
</dbReference>
<dbReference type="PANTHER" id="PTHR33867">
    <property type="entry name" value="RIBOSOME MATURATION FACTOR RIMP"/>
    <property type="match status" value="1"/>
</dbReference>
<proteinExistence type="inferred from homology"/>
<dbReference type="InterPro" id="IPR028989">
    <property type="entry name" value="RimP_N"/>
</dbReference>
<comment type="function">
    <text evidence="3">Required for maturation of 30S ribosomal subunits.</text>
</comment>
<evidence type="ECO:0000256" key="3">
    <source>
        <dbReference type="HAMAP-Rule" id="MF_01077"/>
    </source>
</evidence>
<dbReference type="SUPFAM" id="SSF75420">
    <property type="entry name" value="YhbC-like, N-terminal domain"/>
    <property type="match status" value="1"/>
</dbReference>
<gene>
    <name evidence="3" type="primary">rimP</name>
    <name evidence="6" type="ORF">J6I44_18840</name>
</gene>
<accession>A0ABT3PST2</accession>
<dbReference type="EMBL" id="JAGGJA010000019">
    <property type="protein sequence ID" value="MCW9708924.1"/>
    <property type="molecule type" value="Genomic_DNA"/>
</dbReference>
<dbReference type="InterPro" id="IPR036847">
    <property type="entry name" value="RimP_C_sf"/>
</dbReference>
<keyword evidence="7" id="KW-1185">Reference proteome</keyword>
<evidence type="ECO:0000256" key="1">
    <source>
        <dbReference type="ARBA" id="ARBA00022490"/>
    </source>
</evidence>
<evidence type="ECO:0000259" key="4">
    <source>
        <dbReference type="Pfam" id="PF02576"/>
    </source>
</evidence>
<keyword evidence="2 3" id="KW-0690">Ribosome biogenesis</keyword>
<dbReference type="SUPFAM" id="SSF74942">
    <property type="entry name" value="YhbC-like, C-terminal domain"/>
    <property type="match status" value="1"/>
</dbReference>
<dbReference type="Pfam" id="PF17384">
    <property type="entry name" value="DUF150_C"/>
    <property type="match status" value="1"/>
</dbReference>
<sequence>MSNKVINKISELSESVLATTDFFLVDVEIKGGDIPEVWVSVDGEERGVNMDECADISNEISFLMDAHELFSGRYRINVSSPGLDRPLVDRRQYPKNKGRKVKVKYEQGGEDLRVEGTLQDISEQGIIVEINEQTTVTLPFDDLVETKIIPSFK</sequence>
<comment type="caution">
    <text evidence="6">The sequence shown here is derived from an EMBL/GenBank/DDBJ whole genome shotgun (WGS) entry which is preliminary data.</text>
</comment>
<dbReference type="Proteomes" id="UP001207918">
    <property type="component" value="Unassembled WGS sequence"/>
</dbReference>
<evidence type="ECO:0000259" key="5">
    <source>
        <dbReference type="Pfam" id="PF17384"/>
    </source>
</evidence>
<name>A0ABT3PST2_9BACT</name>
<dbReference type="InterPro" id="IPR003728">
    <property type="entry name" value="Ribosome_maturation_RimP"/>
</dbReference>
<dbReference type="RefSeq" id="WP_265767737.1">
    <property type="nucleotide sequence ID" value="NZ_JAGGJA010000019.1"/>
</dbReference>
<comment type="subcellular location">
    <subcellularLocation>
        <location evidence="3">Cytoplasm</location>
    </subcellularLocation>
</comment>
<evidence type="ECO:0000313" key="7">
    <source>
        <dbReference type="Proteomes" id="UP001207918"/>
    </source>
</evidence>
<dbReference type="Gene3D" id="3.30.300.70">
    <property type="entry name" value="RimP-like superfamily, N-terminal"/>
    <property type="match status" value="1"/>
</dbReference>
<dbReference type="CDD" id="cd01734">
    <property type="entry name" value="YlxS_C"/>
    <property type="match status" value="1"/>
</dbReference>
<reference evidence="6 7" key="1">
    <citation type="submission" date="2021-03" db="EMBL/GenBank/DDBJ databases">
        <title>Aliifodinibius sp. nov., a new bacterium isolated from saline soil.</title>
        <authorList>
            <person name="Galisteo C."/>
            <person name="De La Haba R."/>
            <person name="Sanchez-Porro C."/>
            <person name="Ventosa A."/>
        </authorList>
    </citation>
    <scope>NUCLEOTIDE SEQUENCE [LARGE SCALE GENOMIC DNA]</scope>
    <source>
        <strain evidence="6 7">1BSP15-2V2</strain>
    </source>
</reference>